<keyword evidence="1" id="KW-1015">Disulfide bond</keyword>
<feature type="signal peptide" evidence="2">
    <location>
        <begin position="1"/>
        <end position="17"/>
    </location>
</feature>
<feature type="domain" description="Invertebrate defensins family profile" evidence="3">
    <location>
        <begin position="128"/>
        <end position="155"/>
    </location>
</feature>
<dbReference type="Gene3D" id="3.30.30.10">
    <property type="entry name" value="Knottin, scorpion toxin-like"/>
    <property type="match status" value="1"/>
</dbReference>
<dbReference type="AlphaFoldDB" id="A0AAW2IGC8"/>
<dbReference type="GO" id="GO:0006952">
    <property type="term" value="P:defense response"/>
    <property type="evidence" value="ECO:0007669"/>
    <property type="project" value="InterPro"/>
</dbReference>
<accession>A0AAW2IGC8</accession>
<evidence type="ECO:0000259" key="3">
    <source>
        <dbReference type="Pfam" id="PF01097"/>
    </source>
</evidence>
<organism evidence="4">
    <name type="scientific">Menopon gallinae</name>
    <name type="common">poultry shaft louse</name>
    <dbReference type="NCBI Taxonomy" id="328185"/>
    <lineage>
        <taxon>Eukaryota</taxon>
        <taxon>Metazoa</taxon>
        <taxon>Ecdysozoa</taxon>
        <taxon>Arthropoda</taxon>
        <taxon>Hexapoda</taxon>
        <taxon>Insecta</taxon>
        <taxon>Pterygota</taxon>
        <taxon>Neoptera</taxon>
        <taxon>Paraneoptera</taxon>
        <taxon>Psocodea</taxon>
        <taxon>Troctomorpha</taxon>
        <taxon>Phthiraptera</taxon>
        <taxon>Amblycera</taxon>
        <taxon>Menoponidae</taxon>
        <taxon>Menopon</taxon>
    </lineage>
</organism>
<dbReference type="EMBL" id="JARGDH010000001">
    <property type="protein sequence ID" value="KAL0281102.1"/>
    <property type="molecule type" value="Genomic_DNA"/>
</dbReference>
<keyword evidence="2" id="KW-0732">Signal</keyword>
<dbReference type="InterPro" id="IPR001542">
    <property type="entry name" value="Defensin_invertebrate/fungal"/>
</dbReference>
<protein>
    <recommendedName>
        <fullName evidence="3">Invertebrate defensins family profile domain-containing protein</fullName>
    </recommendedName>
</protein>
<sequence length="157" mass="17565">MVRIAFVILAVAVFAFAHPAEEQRLTETEYRKDFEVTVEEEKVVEESLVHPTVKCEHIHPGNGEASHQKNDRACESHCRTLGEEYVGGNCTEGMCNCRRKQAAQKTTSHPTVKCVDLIPQEGKPSAENHEGCNAHCKTLKNGYKKGQCEKEICHCKV</sequence>
<evidence type="ECO:0000313" key="4">
    <source>
        <dbReference type="EMBL" id="KAL0281102.1"/>
    </source>
</evidence>
<reference evidence="4" key="1">
    <citation type="journal article" date="2024" name="Gigascience">
        <title>Chromosome-level genome of the poultry shaft louse Menopon gallinae provides insight into the host-switching and adaptive evolution of parasitic lice.</title>
        <authorList>
            <person name="Xu Y."/>
            <person name="Ma L."/>
            <person name="Liu S."/>
            <person name="Liang Y."/>
            <person name="Liu Q."/>
            <person name="He Z."/>
            <person name="Tian L."/>
            <person name="Duan Y."/>
            <person name="Cai W."/>
            <person name="Li H."/>
            <person name="Song F."/>
        </authorList>
    </citation>
    <scope>NUCLEOTIDE SEQUENCE</scope>
    <source>
        <strain evidence="4">Cailab_2023a</strain>
    </source>
</reference>
<comment type="caution">
    <text evidence="4">The sequence shown here is derived from an EMBL/GenBank/DDBJ whole genome shotgun (WGS) entry which is preliminary data.</text>
</comment>
<feature type="domain" description="Invertebrate defensins family profile" evidence="3">
    <location>
        <begin position="69"/>
        <end position="98"/>
    </location>
</feature>
<evidence type="ECO:0000256" key="2">
    <source>
        <dbReference type="SAM" id="SignalP"/>
    </source>
</evidence>
<feature type="chain" id="PRO_5043789000" description="Invertebrate defensins family profile domain-containing protein" evidence="2">
    <location>
        <begin position="18"/>
        <end position="157"/>
    </location>
</feature>
<gene>
    <name evidence="4" type="ORF">PYX00_002198</name>
</gene>
<dbReference type="InterPro" id="IPR036574">
    <property type="entry name" value="Scorpion_toxin-like_sf"/>
</dbReference>
<dbReference type="GO" id="GO:0051707">
    <property type="term" value="P:response to other organism"/>
    <property type="evidence" value="ECO:0007669"/>
    <property type="project" value="UniProtKB-ARBA"/>
</dbReference>
<evidence type="ECO:0000256" key="1">
    <source>
        <dbReference type="ARBA" id="ARBA00023157"/>
    </source>
</evidence>
<dbReference type="Pfam" id="PF01097">
    <property type="entry name" value="Defensin_2"/>
    <property type="match status" value="2"/>
</dbReference>
<name>A0AAW2IGC8_9NEOP</name>
<proteinExistence type="predicted"/>